<dbReference type="AlphaFoldDB" id="A0A166P8R4"/>
<name>A0A166P8R4_9PEZI</name>
<comment type="caution">
    <text evidence="2">The sequence shown here is derived from an EMBL/GenBank/DDBJ whole genome shotgun (WGS) entry which is preliminary data.</text>
</comment>
<dbReference type="Proteomes" id="UP000076552">
    <property type="component" value="Unassembled WGS sequence"/>
</dbReference>
<reference evidence="2 3" key="1">
    <citation type="submission" date="2015-06" db="EMBL/GenBank/DDBJ databases">
        <title>Survival trade-offs in plant roots during colonization by closely related pathogenic and mutualistic fungi.</title>
        <authorList>
            <person name="Hacquard S."/>
            <person name="Kracher B."/>
            <person name="Hiruma K."/>
            <person name="Weinman A."/>
            <person name="Muench P."/>
            <person name="Garrido Oter R."/>
            <person name="Ver Loren van Themaat E."/>
            <person name="Dallerey J.-F."/>
            <person name="Damm U."/>
            <person name="Henrissat B."/>
            <person name="Lespinet O."/>
            <person name="Thon M."/>
            <person name="Kemen E."/>
            <person name="McHardy A.C."/>
            <person name="Schulze-Lefert P."/>
            <person name="O'Connell R.J."/>
        </authorList>
    </citation>
    <scope>NUCLEOTIDE SEQUENCE [LARGE SCALE GENOMIC DNA]</scope>
    <source>
        <strain evidence="2 3">0861</strain>
    </source>
</reference>
<evidence type="ECO:0000256" key="1">
    <source>
        <dbReference type="SAM" id="MobiDB-lite"/>
    </source>
</evidence>
<evidence type="ECO:0000313" key="2">
    <source>
        <dbReference type="EMBL" id="KZL66504.1"/>
    </source>
</evidence>
<keyword evidence="3" id="KW-1185">Reference proteome</keyword>
<feature type="compositionally biased region" description="Low complexity" evidence="1">
    <location>
        <begin position="34"/>
        <end position="43"/>
    </location>
</feature>
<feature type="compositionally biased region" description="Basic residues" evidence="1">
    <location>
        <begin position="140"/>
        <end position="149"/>
    </location>
</feature>
<dbReference type="EMBL" id="LFIV01000174">
    <property type="protein sequence ID" value="KZL66504.1"/>
    <property type="molecule type" value="Genomic_DNA"/>
</dbReference>
<proteinExistence type="predicted"/>
<feature type="region of interest" description="Disordered" evidence="1">
    <location>
        <begin position="1"/>
        <end position="100"/>
    </location>
</feature>
<accession>A0A166P8R4</accession>
<evidence type="ECO:0000313" key="3">
    <source>
        <dbReference type="Proteomes" id="UP000076552"/>
    </source>
</evidence>
<sequence length="369" mass="41479">MRTRARRNTTVDRPAPDNNAFGKPTGLRRSVRPAAAAANANIKTHAHAKASRPDDATDNAGEDAQLPEAQDCNVLPSIEDNPFTNEPIEVPDSDADDEPRSFTSGFEVLKTRVVAIPAPRNHGAPELIPSAATLAPASTKRAKKTRKIQASRTTTQAPSVGKSANKVPHTPMPVQESANVAWSTRNAAENDVELYKLMLQGVETLAVDNLGYDERFRIWNNLAVEACETKDFRRNFKHFLAQNNDFLDKYGRYNQIRDREQLVWDQETKQRQVPEKAVGSLIMMIDNIKTSLDHNIALLDQMQLEYRAPDLETLTGIPIRQTMARTKLAEAEDRLAAAQEWVDGLIWRVDKSYPEWYWKWKKSAPDALQ</sequence>
<protein>
    <submittedName>
        <fullName evidence="2">Uncharacterized protein</fullName>
    </submittedName>
</protein>
<feature type="region of interest" description="Disordered" evidence="1">
    <location>
        <begin position="136"/>
        <end position="172"/>
    </location>
</feature>
<organism evidence="2 3">
    <name type="scientific">Colletotrichum tofieldiae</name>
    <dbReference type="NCBI Taxonomy" id="708197"/>
    <lineage>
        <taxon>Eukaryota</taxon>
        <taxon>Fungi</taxon>
        <taxon>Dikarya</taxon>
        <taxon>Ascomycota</taxon>
        <taxon>Pezizomycotina</taxon>
        <taxon>Sordariomycetes</taxon>
        <taxon>Hypocreomycetidae</taxon>
        <taxon>Glomerellales</taxon>
        <taxon>Glomerellaceae</taxon>
        <taxon>Colletotrichum</taxon>
        <taxon>Colletotrichum spaethianum species complex</taxon>
    </lineage>
</organism>
<gene>
    <name evidence="2" type="ORF">CT0861_01909</name>
</gene>